<dbReference type="PROSITE" id="PS51471">
    <property type="entry name" value="FE2OG_OXY"/>
    <property type="match status" value="1"/>
</dbReference>
<name>A0AAD7GAD2_MYCRO</name>
<reference evidence="3" key="1">
    <citation type="submission" date="2023-03" db="EMBL/GenBank/DDBJ databases">
        <title>Massive genome expansion in bonnet fungi (Mycena s.s.) driven by repeated elements and novel gene families across ecological guilds.</title>
        <authorList>
            <consortium name="Lawrence Berkeley National Laboratory"/>
            <person name="Harder C.B."/>
            <person name="Miyauchi S."/>
            <person name="Viragh M."/>
            <person name="Kuo A."/>
            <person name="Thoen E."/>
            <person name="Andreopoulos B."/>
            <person name="Lu D."/>
            <person name="Skrede I."/>
            <person name="Drula E."/>
            <person name="Henrissat B."/>
            <person name="Morin E."/>
            <person name="Kohler A."/>
            <person name="Barry K."/>
            <person name="LaButti K."/>
            <person name="Morin E."/>
            <person name="Salamov A."/>
            <person name="Lipzen A."/>
            <person name="Mereny Z."/>
            <person name="Hegedus B."/>
            <person name="Baldrian P."/>
            <person name="Stursova M."/>
            <person name="Weitz H."/>
            <person name="Taylor A."/>
            <person name="Grigoriev I.V."/>
            <person name="Nagy L.G."/>
            <person name="Martin F."/>
            <person name="Kauserud H."/>
        </authorList>
    </citation>
    <scope>NUCLEOTIDE SEQUENCE</scope>
    <source>
        <strain evidence="3">CBHHK067</strain>
    </source>
</reference>
<gene>
    <name evidence="3" type="ORF">B0H17DRAFT_1227499</name>
</gene>
<dbReference type="EMBL" id="JARKIE010000108">
    <property type="protein sequence ID" value="KAJ7683431.1"/>
    <property type="molecule type" value="Genomic_DNA"/>
</dbReference>
<accession>A0AAD7GAD2</accession>
<evidence type="ECO:0000259" key="2">
    <source>
        <dbReference type="PROSITE" id="PS51471"/>
    </source>
</evidence>
<dbReference type="Pfam" id="PF14226">
    <property type="entry name" value="DIOX_N"/>
    <property type="match status" value="1"/>
</dbReference>
<dbReference type="Pfam" id="PF03171">
    <property type="entry name" value="2OG-FeII_Oxy"/>
    <property type="match status" value="1"/>
</dbReference>
<dbReference type="Proteomes" id="UP001221757">
    <property type="component" value="Unassembled WGS sequence"/>
</dbReference>
<dbReference type="InterPro" id="IPR026992">
    <property type="entry name" value="DIOX_N"/>
</dbReference>
<keyword evidence="3" id="KW-0223">Dioxygenase</keyword>
<dbReference type="InterPro" id="IPR044861">
    <property type="entry name" value="IPNS-like_FE2OG_OXY"/>
</dbReference>
<protein>
    <submittedName>
        <fullName evidence="3">Thymine dioxygenase</fullName>
    </submittedName>
</protein>
<keyword evidence="1" id="KW-0560">Oxidoreductase</keyword>
<dbReference type="AlphaFoldDB" id="A0AAD7GAD2"/>
<proteinExistence type="inferred from homology"/>
<evidence type="ECO:0000313" key="3">
    <source>
        <dbReference type="EMBL" id="KAJ7683431.1"/>
    </source>
</evidence>
<dbReference type="SUPFAM" id="SSF51197">
    <property type="entry name" value="Clavaminate synthase-like"/>
    <property type="match status" value="1"/>
</dbReference>
<dbReference type="PRINTS" id="PR00682">
    <property type="entry name" value="IPNSYNTHASE"/>
</dbReference>
<keyword evidence="4" id="KW-1185">Reference proteome</keyword>
<dbReference type="InterPro" id="IPR050231">
    <property type="entry name" value="Iron_ascorbate_oxido_reductase"/>
</dbReference>
<keyword evidence="1" id="KW-0408">Iron</keyword>
<dbReference type="GO" id="GO:0046872">
    <property type="term" value="F:metal ion binding"/>
    <property type="evidence" value="ECO:0007669"/>
    <property type="project" value="UniProtKB-KW"/>
</dbReference>
<comment type="similarity">
    <text evidence="1">Belongs to the iron/ascorbate-dependent oxidoreductase family.</text>
</comment>
<dbReference type="Gene3D" id="2.60.120.330">
    <property type="entry name" value="B-lactam Antibiotic, Isopenicillin N Synthase, Chain"/>
    <property type="match status" value="1"/>
</dbReference>
<evidence type="ECO:0000313" key="4">
    <source>
        <dbReference type="Proteomes" id="UP001221757"/>
    </source>
</evidence>
<keyword evidence="1" id="KW-0479">Metal-binding</keyword>
<organism evidence="3 4">
    <name type="scientific">Mycena rosella</name>
    <name type="common">Pink bonnet</name>
    <name type="synonym">Agaricus rosellus</name>
    <dbReference type="NCBI Taxonomy" id="1033263"/>
    <lineage>
        <taxon>Eukaryota</taxon>
        <taxon>Fungi</taxon>
        <taxon>Dikarya</taxon>
        <taxon>Basidiomycota</taxon>
        <taxon>Agaricomycotina</taxon>
        <taxon>Agaricomycetes</taxon>
        <taxon>Agaricomycetidae</taxon>
        <taxon>Agaricales</taxon>
        <taxon>Marasmiineae</taxon>
        <taxon>Mycenaceae</taxon>
        <taxon>Mycena</taxon>
    </lineage>
</organism>
<evidence type="ECO:0000256" key="1">
    <source>
        <dbReference type="RuleBase" id="RU003682"/>
    </source>
</evidence>
<dbReference type="InterPro" id="IPR027443">
    <property type="entry name" value="IPNS-like_sf"/>
</dbReference>
<dbReference type="InterPro" id="IPR005123">
    <property type="entry name" value="Oxoglu/Fe-dep_dioxygenase_dom"/>
</dbReference>
<dbReference type="PANTHER" id="PTHR47990">
    <property type="entry name" value="2-OXOGLUTARATE (2OG) AND FE(II)-DEPENDENT OXYGENASE SUPERFAMILY PROTEIN-RELATED"/>
    <property type="match status" value="1"/>
</dbReference>
<comment type="caution">
    <text evidence="3">The sequence shown here is derived from an EMBL/GenBank/DDBJ whole genome shotgun (WGS) entry which is preliminary data.</text>
</comment>
<sequence>MSTPEDALKNAEISKIDFAAFLDGSDKQAVADKILASFKTTGFVYLLNHGIHPEQVAKMFKVSKDFFAQSMDVKKLAPRPPSGSHHRGYSTLGLDNTELAFGANERFDCGSEGENDMVNIWLPDGMLPGFRESCMDFFAVCHEVTLNVLKALALGLGLDENYFDQYHTAKDNTMPLLYYPRWNLAHFVAQGECPGRMPAHSDFGSVTLLFQDEVAGLEVEDLAVPGSFRPVPPIPGALIVNTGDLMARWTNNMIKSTYHRVCAPPGSPNGMVPERYSIPYFCCPDFDTIVDCIPGTWDVERPKKYKPISLEPRYKLYSFFDEDPFYLAKAG</sequence>
<dbReference type="GO" id="GO:0051213">
    <property type="term" value="F:dioxygenase activity"/>
    <property type="evidence" value="ECO:0007669"/>
    <property type="project" value="UniProtKB-KW"/>
</dbReference>
<feature type="domain" description="Fe2OG dioxygenase" evidence="2">
    <location>
        <begin position="181"/>
        <end position="284"/>
    </location>
</feature>